<dbReference type="Proteomes" id="UP000193986">
    <property type="component" value="Unassembled WGS sequence"/>
</dbReference>
<dbReference type="AlphaFoldDB" id="A0A1Y2AGW0"/>
<name>A0A1Y2AGW0_9TREE</name>
<evidence type="ECO:0000313" key="2">
    <source>
        <dbReference type="EMBL" id="ORY21801.1"/>
    </source>
</evidence>
<dbReference type="EMBL" id="MCFC01000104">
    <property type="protein sequence ID" value="ORY21801.1"/>
    <property type="molecule type" value="Genomic_DNA"/>
</dbReference>
<feature type="region of interest" description="Disordered" evidence="1">
    <location>
        <begin position="93"/>
        <end position="119"/>
    </location>
</feature>
<evidence type="ECO:0000256" key="1">
    <source>
        <dbReference type="SAM" id="MobiDB-lite"/>
    </source>
</evidence>
<proteinExistence type="predicted"/>
<keyword evidence="3" id="KW-1185">Reference proteome</keyword>
<protein>
    <submittedName>
        <fullName evidence="2">Uncharacterized protein</fullName>
    </submittedName>
</protein>
<accession>A0A1Y2AGW0</accession>
<dbReference type="InParanoid" id="A0A1Y2AGW0"/>
<organism evidence="2 3">
    <name type="scientific">Naematelia encephala</name>
    <dbReference type="NCBI Taxonomy" id="71784"/>
    <lineage>
        <taxon>Eukaryota</taxon>
        <taxon>Fungi</taxon>
        <taxon>Dikarya</taxon>
        <taxon>Basidiomycota</taxon>
        <taxon>Agaricomycotina</taxon>
        <taxon>Tremellomycetes</taxon>
        <taxon>Tremellales</taxon>
        <taxon>Naemateliaceae</taxon>
        <taxon>Naematelia</taxon>
    </lineage>
</organism>
<evidence type="ECO:0000313" key="3">
    <source>
        <dbReference type="Proteomes" id="UP000193986"/>
    </source>
</evidence>
<sequence>MRQDGLTYDSLVPRVFRLQDGQLRENDREAYTVAVLLRGSELDAMATSRSAPQHQPRAFVQNAMIGPPLFRGEMLSDVDDWPTPFESGVFWIRGGNDQPRATPDRSHSAGRSHKAADGGPPFTYVRRSLGWHPNIAGVLDHKTPRWAFSSSPDFSSPVVVTASPVLHDIDDSESNVRLTKLWTFIEPPTGKWEHWLRAKLYQRSVVDYERARLVATGGVVGEPLRRRGGNKHDVAVVRQIRAACAKNPMFAAYMSEAIVAAGRDLELTDDQRFAAKSFAQECVATGVFNANVLEAFMADDMTPGALNAFYDEYATREDRAVPPPYTFMDESMTFYAQVISARDHLAAENQEASQNL</sequence>
<reference evidence="2 3" key="1">
    <citation type="submission" date="2016-07" db="EMBL/GenBank/DDBJ databases">
        <title>Pervasive Adenine N6-methylation of Active Genes in Fungi.</title>
        <authorList>
            <consortium name="DOE Joint Genome Institute"/>
            <person name="Mondo S.J."/>
            <person name="Dannebaum R.O."/>
            <person name="Kuo R.C."/>
            <person name="Labutti K."/>
            <person name="Haridas S."/>
            <person name="Kuo A."/>
            <person name="Salamov A."/>
            <person name="Ahrendt S.R."/>
            <person name="Lipzen A."/>
            <person name="Sullivan W."/>
            <person name="Andreopoulos W.B."/>
            <person name="Clum A."/>
            <person name="Lindquist E."/>
            <person name="Daum C."/>
            <person name="Ramamoorthy G.K."/>
            <person name="Gryganskyi A."/>
            <person name="Culley D."/>
            <person name="Magnuson J.K."/>
            <person name="James T.Y."/>
            <person name="O'Malley M.A."/>
            <person name="Stajich J.E."/>
            <person name="Spatafora J.W."/>
            <person name="Visel A."/>
            <person name="Grigoriev I.V."/>
        </authorList>
    </citation>
    <scope>NUCLEOTIDE SEQUENCE [LARGE SCALE GENOMIC DNA]</scope>
    <source>
        <strain evidence="2 3">68-887.2</strain>
    </source>
</reference>
<gene>
    <name evidence="2" type="ORF">BCR39DRAFT_552869</name>
</gene>
<comment type="caution">
    <text evidence="2">The sequence shown here is derived from an EMBL/GenBank/DDBJ whole genome shotgun (WGS) entry which is preliminary data.</text>
</comment>